<proteinExistence type="predicted"/>
<reference evidence="1 2" key="1">
    <citation type="submission" date="2024-03" db="EMBL/GenBank/DDBJ databases">
        <title>Novel species of the genus Variovorax.</title>
        <authorList>
            <person name="Liu Q."/>
            <person name="Xin Y.-H."/>
        </authorList>
    </citation>
    <scope>NUCLEOTIDE SEQUENCE [LARGE SCALE GENOMIC DNA]</scope>
    <source>
        <strain evidence="1 2">KACC 18901</strain>
    </source>
</reference>
<protein>
    <submittedName>
        <fullName evidence="1">Uncharacterized protein</fullName>
    </submittedName>
</protein>
<gene>
    <name evidence="1" type="ORF">WKW79_26310</name>
</gene>
<name>A0ABU8XE36_9BURK</name>
<sequence>MEMLLIEMTTGDLCRCRAESSMLCDLTSAGCELVSREVERLSAMFVGKHPVTRTSALLSGEFRNRVLTGAAGALGHGARWITRGQGCGSAADRLSSKCYLM</sequence>
<keyword evidence="2" id="KW-1185">Reference proteome</keyword>
<evidence type="ECO:0000313" key="1">
    <source>
        <dbReference type="EMBL" id="MEJ8858108.1"/>
    </source>
</evidence>
<dbReference type="RefSeq" id="WP_340338172.1">
    <property type="nucleotide sequence ID" value="NZ_JBBKZS010000014.1"/>
</dbReference>
<comment type="caution">
    <text evidence="1">The sequence shown here is derived from an EMBL/GenBank/DDBJ whole genome shotgun (WGS) entry which is preliminary data.</text>
</comment>
<dbReference type="Proteomes" id="UP001367030">
    <property type="component" value="Unassembled WGS sequence"/>
</dbReference>
<dbReference type="EMBL" id="JBBKZS010000014">
    <property type="protein sequence ID" value="MEJ8858108.1"/>
    <property type="molecule type" value="Genomic_DNA"/>
</dbReference>
<evidence type="ECO:0000313" key="2">
    <source>
        <dbReference type="Proteomes" id="UP001367030"/>
    </source>
</evidence>
<organism evidence="1 2">
    <name type="scientific">Variovorax robiniae</name>
    <dbReference type="NCBI Taxonomy" id="1836199"/>
    <lineage>
        <taxon>Bacteria</taxon>
        <taxon>Pseudomonadati</taxon>
        <taxon>Pseudomonadota</taxon>
        <taxon>Betaproteobacteria</taxon>
        <taxon>Burkholderiales</taxon>
        <taxon>Comamonadaceae</taxon>
        <taxon>Variovorax</taxon>
    </lineage>
</organism>
<accession>A0ABU8XE36</accession>